<dbReference type="GO" id="GO:0007155">
    <property type="term" value="P:cell adhesion"/>
    <property type="evidence" value="ECO:0007669"/>
    <property type="project" value="InterPro"/>
</dbReference>
<dbReference type="EMBL" id="MCYL01000010">
    <property type="protein sequence ID" value="PML57738.1"/>
    <property type="molecule type" value="Genomic_DNA"/>
</dbReference>
<feature type="domain" description="Fimbrial-type adhesion" evidence="1">
    <location>
        <begin position="145"/>
        <end position="268"/>
    </location>
</feature>
<organism evidence="2 3">
    <name type="scientific">Vibrio lentus</name>
    <dbReference type="NCBI Taxonomy" id="136468"/>
    <lineage>
        <taxon>Bacteria</taxon>
        <taxon>Pseudomonadati</taxon>
        <taxon>Pseudomonadota</taxon>
        <taxon>Gammaproteobacteria</taxon>
        <taxon>Vibrionales</taxon>
        <taxon>Vibrionaceae</taxon>
        <taxon>Vibrio</taxon>
    </lineage>
</organism>
<dbReference type="InterPro" id="IPR000259">
    <property type="entry name" value="Adhesion_dom_fimbrial"/>
</dbReference>
<protein>
    <recommendedName>
        <fullName evidence="1">Fimbrial-type adhesion domain-containing protein</fullName>
    </recommendedName>
</protein>
<sequence>MTINDDSRLDSSYQAVDGVSIWFLKDEEDKTLSFMNDKSKTGIFPTEHDGIGYVIEVKSAGEVWKGISESGERKLSSRALSKGFTPYLRVGAYWRVGFIFMENIKPGEYYVDKRKVGELRLSKMKDSLEESTLGFYIPLYYSGFNFKVTTNTCNFDYTSTVFLSKVHLENSRSNQVDFEKTPFNIKFRCPIDAQVIHTISDANMPSNTSSVLNSEKASNRLGMGLQLYPKGMETPIYFDESKLDLVSIGDKDGIKEYDLNLEADYVITNWDGGVSVAAYDAIVNLNYY</sequence>
<gene>
    <name evidence="2" type="ORF">BCT74_17715</name>
</gene>
<reference evidence="3" key="1">
    <citation type="submission" date="2016-07" db="EMBL/GenBank/DDBJ databases">
        <title>Nontailed viruses are major unrecognized killers of bacteria in the ocean.</title>
        <authorList>
            <person name="Kauffman K."/>
            <person name="Hussain F."/>
            <person name="Yang J."/>
            <person name="Arevalo P."/>
            <person name="Brown J."/>
            <person name="Cutler M."/>
            <person name="Kelly L."/>
            <person name="Polz M.F."/>
        </authorList>
    </citation>
    <scope>NUCLEOTIDE SEQUENCE [LARGE SCALE GENOMIC DNA]</scope>
    <source>
        <strain evidence="3">10N.261.51.B8</strain>
    </source>
</reference>
<dbReference type="GO" id="GO:0009289">
    <property type="term" value="C:pilus"/>
    <property type="evidence" value="ECO:0007669"/>
    <property type="project" value="InterPro"/>
</dbReference>
<evidence type="ECO:0000313" key="3">
    <source>
        <dbReference type="Proteomes" id="UP000235746"/>
    </source>
</evidence>
<evidence type="ECO:0000313" key="2">
    <source>
        <dbReference type="EMBL" id="PML57738.1"/>
    </source>
</evidence>
<name>A0A2N7IJF1_9VIBR</name>
<dbReference type="Gene3D" id="2.60.40.1090">
    <property type="entry name" value="Fimbrial-type adhesion domain"/>
    <property type="match status" value="1"/>
</dbReference>
<dbReference type="InterPro" id="IPR036937">
    <property type="entry name" value="Adhesion_dom_fimbrial_sf"/>
</dbReference>
<dbReference type="AlphaFoldDB" id="A0A2N7IJF1"/>
<comment type="caution">
    <text evidence="2">The sequence shown here is derived from an EMBL/GenBank/DDBJ whole genome shotgun (WGS) entry which is preliminary data.</text>
</comment>
<dbReference type="Pfam" id="PF00419">
    <property type="entry name" value="Fimbrial"/>
    <property type="match status" value="1"/>
</dbReference>
<evidence type="ECO:0000259" key="1">
    <source>
        <dbReference type="Pfam" id="PF00419"/>
    </source>
</evidence>
<dbReference type="SUPFAM" id="SSF49401">
    <property type="entry name" value="Bacterial adhesins"/>
    <property type="match status" value="1"/>
</dbReference>
<dbReference type="Proteomes" id="UP000235746">
    <property type="component" value="Unassembled WGS sequence"/>
</dbReference>
<proteinExistence type="predicted"/>
<accession>A0A2N7IJF1</accession>
<dbReference type="InterPro" id="IPR008966">
    <property type="entry name" value="Adhesion_dom_sf"/>
</dbReference>